<evidence type="ECO:0000313" key="3">
    <source>
        <dbReference type="Proteomes" id="UP001260872"/>
    </source>
</evidence>
<evidence type="ECO:0008006" key="4">
    <source>
        <dbReference type="Google" id="ProtNLM"/>
    </source>
</evidence>
<evidence type="ECO:0000313" key="2">
    <source>
        <dbReference type="EMBL" id="MDR5712487.1"/>
    </source>
</evidence>
<dbReference type="RefSeq" id="WP_310537858.1">
    <property type="nucleotide sequence ID" value="NZ_BAAAOC010000084.1"/>
</dbReference>
<gene>
    <name evidence="2" type="ORF">RH857_10140</name>
</gene>
<reference evidence="3" key="1">
    <citation type="submission" date="2023-07" db="EMBL/GenBank/DDBJ databases">
        <title>Description of three actinobacteria isolated from air of manufacturing shop in a pharmaceutical factory.</title>
        <authorList>
            <person name="Zhang D.-F."/>
        </authorList>
    </citation>
    <scope>NUCLEOTIDE SEQUENCE [LARGE SCALE GENOMIC DNA]</scope>
    <source>
        <strain evidence="3">CCTCC AB 207010</strain>
    </source>
</reference>
<name>A0ABU1FVY0_9MICC</name>
<protein>
    <recommendedName>
        <fullName evidence="4">DUF11 domain-containing protein</fullName>
    </recommendedName>
</protein>
<proteinExistence type="predicted"/>
<feature type="region of interest" description="Disordered" evidence="1">
    <location>
        <begin position="35"/>
        <end position="70"/>
    </location>
</feature>
<accession>A0ABU1FVY0</accession>
<dbReference type="InterPro" id="IPR047589">
    <property type="entry name" value="DUF11_rpt"/>
</dbReference>
<dbReference type="NCBIfam" id="TIGR01451">
    <property type="entry name" value="B_ant_repeat"/>
    <property type="match status" value="1"/>
</dbReference>
<dbReference type="Proteomes" id="UP001260872">
    <property type="component" value="Unassembled WGS sequence"/>
</dbReference>
<evidence type="ECO:0000256" key="1">
    <source>
        <dbReference type="SAM" id="MobiDB-lite"/>
    </source>
</evidence>
<organism evidence="2 3">
    <name type="scientific">Nesterenkonia flava</name>
    <dbReference type="NCBI Taxonomy" id="469799"/>
    <lineage>
        <taxon>Bacteria</taxon>
        <taxon>Bacillati</taxon>
        <taxon>Actinomycetota</taxon>
        <taxon>Actinomycetes</taxon>
        <taxon>Micrococcales</taxon>
        <taxon>Micrococcaceae</taxon>
        <taxon>Nesterenkonia</taxon>
    </lineage>
</organism>
<comment type="caution">
    <text evidence="2">The sequence shown here is derived from an EMBL/GenBank/DDBJ whole genome shotgun (WGS) entry which is preliminary data.</text>
</comment>
<keyword evidence="3" id="KW-1185">Reference proteome</keyword>
<sequence>MYLVLLVLAGALVGAGAVAVLALMAVLGDDDQREGASAASDAQPRAERGDDGDSAAAAEEPEVSVEDPTSAGALELEFGRLGSGAVSPGEELIYEIRVDNQGPDDQPNTFLSATFPPGFEFIPDPVVGEVLGHEWTAELGIESGELVIIHLHVHAPSSLAEGLVQVDQEARPPHADLGVTACTALGRGQEAVECVTAWDAWDPQVGSS</sequence>
<dbReference type="EMBL" id="JAVKGT010000026">
    <property type="protein sequence ID" value="MDR5712487.1"/>
    <property type="molecule type" value="Genomic_DNA"/>
</dbReference>